<dbReference type="InterPro" id="IPR036250">
    <property type="entry name" value="AcylCo_DH-like_C"/>
</dbReference>
<evidence type="ECO:0000256" key="2">
    <source>
        <dbReference type="ARBA" id="ARBA00009347"/>
    </source>
</evidence>
<evidence type="ECO:0000256" key="5">
    <source>
        <dbReference type="RuleBase" id="RU362125"/>
    </source>
</evidence>
<dbReference type="InterPro" id="IPR046373">
    <property type="entry name" value="Acyl-CoA_Oxase/DH_mid-dom_sf"/>
</dbReference>
<dbReference type="InterPro" id="IPR013786">
    <property type="entry name" value="AcylCoA_DH/ox_N"/>
</dbReference>
<dbReference type="SUPFAM" id="SSF47203">
    <property type="entry name" value="Acyl-CoA dehydrogenase C-terminal domain-like"/>
    <property type="match status" value="1"/>
</dbReference>
<keyword evidence="4 5" id="KW-0274">FAD</keyword>
<reference evidence="9 10" key="1">
    <citation type="submission" date="2021-01" db="EMBL/GenBank/DDBJ databases">
        <title>WGS of actinomycetes isolated from Thailand.</title>
        <authorList>
            <person name="Thawai C."/>
        </authorList>
    </citation>
    <scope>NUCLEOTIDE SEQUENCE [LARGE SCALE GENOMIC DNA]</scope>
    <source>
        <strain evidence="9 10">CA1R205</strain>
    </source>
</reference>
<dbReference type="PANTHER" id="PTHR43884">
    <property type="entry name" value="ACYL-COA DEHYDROGENASE"/>
    <property type="match status" value="1"/>
</dbReference>
<dbReference type="Gene3D" id="2.40.110.10">
    <property type="entry name" value="Butyryl-CoA Dehydrogenase, subunit A, domain 2"/>
    <property type="match status" value="1"/>
</dbReference>
<evidence type="ECO:0000313" key="10">
    <source>
        <dbReference type="Proteomes" id="UP000634229"/>
    </source>
</evidence>
<dbReference type="InterPro" id="IPR009075">
    <property type="entry name" value="AcylCo_DH/oxidase_C"/>
</dbReference>
<feature type="domain" description="Acyl-CoA dehydrogenase/oxidase C-terminal" evidence="6">
    <location>
        <begin position="229"/>
        <end position="377"/>
    </location>
</feature>
<accession>A0ABS1NQV6</accession>
<name>A0ABS1NQV6_9ACTN</name>
<keyword evidence="5" id="KW-0560">Oxidoreductase</keyword>
<comment type="similarity">
    <text evidence="2 5">Belongs to the acyl-CoA dehydrogenase family.</text>
</comment>
<dbReference type="SUPFAM" id="SSF56645">
    <property type="entry name" value="Acyl-CoA dehydrogenase NM domain-like"/>
    <property type="match status" value="1"/>
</dbReference>
<evidence type="ECO:0000259" key="6">
    <source>
        <dbReference type="Pfam" id="PF00441"/>
    </source>
</evidence>
<dbReference type="Pfam" id="PF00441">
    <property type="entry name" value="Acyl-CoA_dh_1"/>
    <property type="match status" value="1"/>
</dbReference>
<comment type="caution">
    <text evidence="9">The sequence shown here is derived from an EMBL/GenBank/DDBJ whole genome shotgun (WGS) entry which is preliminary data.</text>
</comment>
<gene>
    <name evidence="9" type="ORF">JK363_38930</name>
</gene>
<evidence type="ECO:0000256" key="1">
    <source>
        <dbReference type="ARBA" id="ARBA00001974"/>
    </source>
</evidence>
<comment type="cofactor">
    <cofactor evidence="1 5">
        <name>FAD</name>
        <dbReference type="ChEBI" id="CHEBI:57692"/>
    </cofactor>
</comment>
<evidence type="ECO:0000259" key="8">
    <source>
        <dbReference type="Pfam" id="PF02771"/>
    </source>
</evidence>
<feature type="domain" description="Acyl-CoA oxidase/dehydrogenase middle" evidence="7">
    <location>
        <begin position="123"/>
        <end position="217"/>
    </location>
</feature>
<organism evidence="9 10">
    <name type="scientific">Streptomyces coffeae</name>
    <dbReference type="NCBI Taxonomy" id="621382"/>
    <lineage>
        <taxon>Bacteria</taxon>
        <taxon>Bacillati</taxon>
        <taxon>Actinomycetota</taxon>
        <taxon>Actinomycetes</taxon>
        <taxon>Kitasatosporales</taxon>
        <taxon>Streptomycetaceae</taxon>
        <taxon>Streptomyces</taxon>
    </lineage>
</organism>
<evidence type="ECO:0000313" key="9">
    <source>
        <dbReference type="EMBL" id="MBL1102481.1"/>
    </source>
</evidence>
<dbReference type="EMBL" id="JAERRF010000046">
    <property type="protein sequence ID" value="MBL1102481.1"/>
    <property type="molecule type" value="Genomic_DNA"/>
</dbReference>
<evidence type="ECO:0000256" key="3">
    <source>
        <dbReference type="ARBA" id="ARBA00022630"/>
    </source>
</evidence>
<evidence type="ECO:0000259" key="7">
    <source>
        <dbReference type="Pfam" id="PF02770"/>
    </source>
</evidence>
<dbReference type="InterPro" id="IPR006091">
    <property type="entry name" value="Acyl-CoA_Oxase/DH_mid-dom"/>
</dbReference>
<evidence type="ECO:0000256" key="4">
    <source>
        <dbReference type="ARBA" id="ARBA00022827"/>
    </source>
</evidence>
<keyword evidence="3 5" id="KW-0285">Flavoprotein</keyword>
<dbReference type="Gene3D" id="1.20.140.10">
    <property type="entry name" value="Butyryl-CoA Dehydrogenase, subunit A, domain 3"/>
    <property type="match status" value="1"/>
</dbReference>
<dbReference type="Pfam" id="PF02770">
    <property type="entry name" value="Acyl-CoA_dh_M"/>
    <property type="match status" value="1"/>
</dbReference>
<sequence>MDFDLTEKQRKFFDDILGEVRTRLGSSNTPDGQHFTRAQWKTAADIGLTGLCLPTEYGGGGLGALDTALCLEAFGQGCPETGLVFAVSAHLLACAVPVRDHAQAEVRGELLTGMARGDLIAANAMTEDEAGSDVGPLAMTAQRTGDDYILHGDKSFASNAPLADLFVTYAVTAPKAGFLGVSAFAVPAELPGADAGPLFDKMGLAGCPAGRVSFRDCHVPAEYRLGAEGQGSAIFQHSMGWERACLFGGYLGMMNRQLEECVRRADSRRQFGRRIAEFQSVSHRIAGMKQRLESARLLLYRACWLMDQEREYTSAVALSKLAVSEAAVANSLDAIQIFGGEGYLRHVGIERQLRDSVPTTLFSGTSEIQKELIARELGL</sequence>
<feature type="domain" description="Acyl-CoA dehydrogenase/oxidase N-terminal" evidence="8">
    <location>
        <begin position="32"/>
        <end position="118"/>
    </location>
</feature>
<dbReference type="Proteomes" id="UP000634229">
    <property type="component" value="Unassembled WGS sequence"/>
</dbReference>
<protein>
    <submittedName>
        <fullName evidence="9">Acyl-CoA dehydrogenase family protein</fullName>
    </submittedName>
</protein>
<dbReference type="InterPro" id="IPR009100">
    <property type="entry name" value="AcylCoA_DH/oxidase_NM_dom_sf"/>
</dbReference>
<dbReference type="PANTHER" id="PTHR43884:SF12">
    <property type="entry name" value="ISOVALERYL-COA DEHYDROGENASE, MITOCHONDRIAL-RELATED"/>
    <property type="match status" value="1"/>
</dbReference>
<dbReference type="Gene3D" id="1.10.540.10">
    <property type="entry name" value="Acyl-CoA dehydrogenase/oxidase, N-terminal domain"/>
    <property type="match status" value="1"/>
</dbReference>
<keyword evidence="10" id="KW-1185">Reference proteome</keyword>
<proteinExistence type="inferred from homology"/>
<dbReference type="Pfam" id="PF02771">
    <property type="entry name" value="Acyl-CoA_dh_N"/>
    <property type="match status" value="1"/>
</dbReference>
<dbReference type="InterPro" id="IPR037069">
    <property type="entry name" value="AcylCoA_DH/ox_N_sf"/>
</dbReference>
<dbReference type="RefSeq" id="WP_201882932.1">
    <property type="nucleotide sequence ID" value="NZ_JAERRF010000046.1"/>
</dbReference>